<evidence type="ECO:0000313" key="10">
    <source>
        <dbReference type="EMBL" id="CAB4217776.1"/>
    </source>
</evidence>
<dbReference type="EMBL" id="LR798341">
    <property type="protein sequence ID" value="CAB5225136.1"/>
    <property type="molecule type" value="Genomic_DNA"/>
</dbReference>
<reference evidence="12" key="1">
    <citation type="submission" date="2020-05" db="EMBL/GenBank/DDBJ databases">
        <authorList>
            <person name="Chiriac C."/>
            <person name="Salcher M."/>
            <person name="Ghai R."/>
            <person name="Kavagutti S V."/>
        </authorList>
    </citation>
    <scope>NUCLEOTIDE SEQUENCE</scope>
</reference>
<dbReference type="EMBL" id="LR796878">
    <property type="protein sequence ID" value="CAB4172224.1"/>
    <property type="molecule type" value="Genomic_DNA"/>
</dbReference>
<evidence type="ECO:0000313" key="4">
    <source>
        <dbReference type="EMBL" id="CAB4164433.1"/>
    </source>
</evidence>
<organism evidence="12">
    <name type="scientific">uncultured Caudovirales phage</name>
    <dbReference type="NCBI Taxonomy" id="2100421"/>
    <lineage>
        <taxon>Viruses</taxon>
        <taxon>Duplodnaviria</taxon>
        <taxon>Heunggongvirae</taxon>
        <taxon>Uroviricota</taxon>
        <taxon>Caudoviricetes</taxon>
        <taxon>Peduoviridae</taxon>
        <taxon>Maltschvirus</taxon>
        <taxon>Maltschvirus maltsch</taxon>
    </lineage>
</organism>
<dbReference type="EMBL" id="LR796644">
    <property type="protein sequence ID" value="CAB4156830.1"/>
    <property type="molecule type" value="Genomic_DNA"/>
</dbReference>
<evidence type="ECO:0000313" key="7">
    <source>
        <dbReference type="EMBL" id="CAB4191598.1"/>
    </source>
</evidence>
<name>A0A6J7XM08_9CAUD</name>
<evidence type="ECO:0000313" key="12">
    <source>
        <dbReference type="EMBL" id="CAB5228976.1"/>
    </source>
</evidence>
<evidence type="ECO:0000313" key="2">
    <source>
        <dbReference type="EMBL" id="CAB4156830.1"/>
    </source>
</evidence>
<proteinExistence type="predicted"/>
<evidence type="ECO:0000313" key="6">
    <source>
        <dbReference type="EMBL" id="CAB4178388.1"/>
    </source>
</evidence>
<accession>A0A6J7XM08</accession>
<dbReference type="EMBL" id="LR797177">
    <property type="protein sequence ID" value="CAB4191598.1"/>
    <property type="molecule type" value="Genomic_DNA"/>
</dbReference>
<evidence type="ECO:0000313" key="8">
    <source>
        <dbReference type="EMBL" id="CAB4200385.1"/>
    </source>
</evidence>
<dbReference type="EMBL" id="LR797395">
    <property type="protein sequence ID" value="CAB4213135.1"/>
    <property type="molecule type" value="Genomic_DNA"/>
</dbReference>
<evidence type="ECO:0000313" key="5">
    <source>
        <dbReference type="EMBL" id="CAB4172224.1"/>
    </source>
</evidence>
<dbReference type="EMBL" id="LR797305">
    <property type="protein sequence ID" value="CAB4200385.1"/>
    <property type="molecule type" value="Genomic_DNA"/>
</dbReference>
<evidence type="ECO:0000313" key="11">
    <source>
        <dbReference type="EMBL" id="CAB5225136.1"/>
    </source>
</evidence>
<evidence type="ECO:0000313" key="9">
    <source>
        <dbReference type="EMBL" id="CAB4213135.1"/>
    </source>
</evidence>
<dbReference type="EMBL" id="LR798395">
    <property type="protein sequence ID" value="CAB5228976.1"/>
    <property type="molecule type" value="Genomic_DNA"/>
</dbReference>
<sequence>MVIGEFNYEKAKSKAKIFLEESIFVLSKIMDVDSSSVDVDSPNPYDVREPLYISFECLKKEISALKKLG</sequence>
<dbReference type="EMBL" id="LR796762">
    <property type="protein sequence ID" value="CAB4164433.1"/>
    <property type="molecule type" value="Genomic_DNA"/>
</dbReference>
<protein>
    <submittedName>
        <fullName evidence="12">Uncharacterized protein</fullName>
    </submittedName>
</protein>
<gene>
    <name evidence="6" type="ORF">UFOVP1002_139</name>
    <name evidence="7" type="ORF">UFOVP1217_56</name>
    <name evidence="8" type="ORF">UFOVP1343_40</name>
    <name evidence="9" type="ORF">UFOVP1438_89</name>
    <name evidence="12" type="ORF">UFOVP1541_96</name>
    <name evidence="10" type="ORF">UFOVP1592_85</name>
    <name evidence="1" type="ORF">UFOVP465_134</name>
    <name evidence="2" type="ORF">UFOVP666_180</name>
    <name evidence="3" type="ORF">UFOVP727_69</name>
    <name evidence="11" type="ORF">UFOVP741_72</name>
    <name evidence="4" type="ORF">UFOVP819_20</name>
    <name evidence="5" type="ORF">UFOVP926_67</name>
</gene>
<evidence type="ECO:0000313" key="1">
    <source>
        <dbReference type="EMBL" id="CAB4145215.1"/>
    </source>
</evidence>
<dbReference type="EMBL" id="LR796961">
    <property type="protein sequence ID" value="CAB4178388.1"/>
    <property type="molecule type" value="Genomic_DNA"/>
</dbReference>
<dbReference type="EMBL" id="LR796443">
    <property type="protein sequence ID" value="CAB4145215.1"/>
    <property type="molecule type" value="Genomic_DNA"/>
</dbReference>
<dbReference type="EMBL" id="LR797452">
    <property type="protein sequence ID" value="CAB4217776.1"/>
    <property type="molecule type" value="Genomic_DNA"/>
</dbReference>
<evidence type="ECO:0000313" key="3">
    <source>
        <dbReference type="EMBL" id="CAB4160135.1"/>
    </source>
</evidence>
<dbReference type="EMBL" id="LR796698">
    <property type="protein sequence ID" value="CAB4160135.1"/>
    <property type="molecule type" value="Genomic_DNA"/>
</dbReference>